<reference evidence="2" key="1">
    <citation type="submission" date="2019-11" db="EMBL/GenBank/DDBJ databases">
        <title>Microbial mats filling the niche in hypersaline microbial mats.</title>
        <authorList>
            <person name="Wong H.L."/>
            <person name="Macleod F.I."/>
            <person name="White R.A. III"/>
            <person name="Burns B.P."/>
        </authorList>
    </citation>
    <scope>NUCLEOTIDE SEQUENCE</scope>
    <source>
        <strain evidence="2">Bin_327</strain>
    </source>
</reference>
<feature type="transmembrane region" description="Helical" evidence="1">
    <location>
        <begin position="95"/>
        <end position="115"/>
    </location>
</feature>
<keyword evidence="1" id="KW-0812">Transmembrane</keyword>
<comment type="caution">
    <text evidence="2">The sequence shown here is derived from an EMBL/GenBank/DDBJ whole genome shotgun (WGS) entry which is preliminary data.</text>
</comment>
<evidence type="ECO:0000313" key="2">
    <source>
        <dbReference type="EMBL" id="MBD3363974.1"/>
    </source>
</evidence>
<name>A0A9D5QBZ4_UNCW3</name>
<dbReference type="EMBL" id="WJKJ01000062">
    <property type="protein sequence ID" value="MBD3363974.1"/>
    <property type="molecule type" value="Genomic_DNA"/>
</dbReference>
<sequence>MSRKMFYPSKGYLKERLADYLEKRYSEKEFEIQTLEARDAESRGYIFQARKWYSTRLAETASKLTGLDLAVTVKIRQVADSLDIEVGGGKWLDKAAVAGFGLFVAFSILVIPAGIGAVRQHNLIEEVARDIDSFLNNPEQYGAGKEVEPG</sequence>
<dbReference type="Proteomes" id="UP000630660">
    <property type="component" value="Unassembled WGS sequence"/>
</dbReference>
<dbReference type="AlphaFoldDB" id="A0A9D5QBZ4"/>
<organism evidence="2 3">
    <name type="scientific">candidate division WOR-3 bacterium</name>
    <dbReference type="NCBI Taxonomy" id="2052148"/>
    <lineage>
        <taxon>Bacteria</taxon>
        <taxon>Bacteria division WOR-3</taxon>
    </lineage>
</organism>
<evidence type="ECO:0000313" key="3">
    <source>
        <dbReference type="Proteomes" id="UP000630660"/>
    </source>
</evidence>
<keyword evidence="1" id="KW-1133">Transmembrane helix</keyword>
<evidence type="ECO:0000256" key="1">
    <source>
        <dbReference type="SAM" id="Phobius"/>
    </source>
</evidence>
<proteinExistence type="predicted"/>
<keyword evidence="1" id="KW-0472">Membrane</keyword>
<gene>
    <name evidence="2" type="ORF">GF359_02035</name>
</gene>
<protein>
    <submittedName>
        <fullName evidence="2">Uncharacterized protein</fullName>
    </submittedName>
</protein>
<accession>A0A9D5QBZ4</accession>